<dbReference type="EMBL" id="QPFP01000415">
    <property type="protein sequence ID" value="TEB13551.1"/>
    <property type="molecule type" value="Genomic_DNA"/>
</dbReference>
<feature type="compositionally biased region" description="Pro residues" evidence="1">
    <location>
        <begin position="101"/>
        <end position="113"/>
    </location>
</feature>
<evidence type="ECO:0000313" key="2">
    <source>
        <dbReference type="EMBL" id="TEB13551.1"/>
    </source>
</evidence>
<dbReference type="OrthoDB" id="2816594at2759"/>
<dbReference type="Proteomes" id="UP000298030">
    <property type="component" value="Unassembled WGS sequence"/>
</dbReference>
<dbReference type="AlphaFoldDB" id="A0A4Y7RXA8"/>
<sequence>MCYRKLRFAQFQSQDCSHKEYLGETPVDCGQRDCSLSTSHEPTHQRAPNGEFMCRCKRYYTQPERITERTELVGKCAECIRGPPRYMSSKPTSSTKLPDVPSGPPPSKVPRID</sequence>
<evidence type="ECO:0000313" key="3">
    <source>
        <dbReference type="Proteomes" id="UP000298030"/>
    </source>
</evidence>
<proteinExistence type="predicted"/>
<name>A0A4Y7RXA8_COPMI</name>
<keyword evidence="3" id="KW-1185">Reference proteome</keyword>
<comment type="caution">
    <text evidence="2">The sequence shown here is derived from an EMBL/GenBank/DDBJ whole genome shotgun (WGS) entry which is preliminary data.</text>
</comment>
<accession>A0A4Y7RXA8</accession>
<evidence type="ECO:0000256" key="1">
    <source>
        <dbReference type="SAM" id="MobiDB-lite"/>
    </source>
</evidence>
<protein>
    <submittedName>
        <fullName evidence="2">Uncharacterized protein</fullName>
    </submittedName>
</protein>
<feature type="region of interest" description="Disordered" evidence="1">
    <location>
        <begin position="81"/>
        <end position="113"/>
    </location>
</feature>
<gene>
    <name evidence="2" type="ORF">FA13DRAFT_955099</name>
</gene>
<organism evidence="2 3">
    <name type="scientific">Coprinellus micaceus</name>
    <name type="common">Glistening ink-cap mushroom</name>
    <name type="synonym">Coprinus micaceus</name>
    <dbReference type="NCBI Taxonomy" id="71717"/>
    <lineage>
        <taxon>Eukaryota</taxon>
        <taxon>Fungi</taxon>
        <taxon>Dikarya</taxon>
        <taxon>Basidiomycota</taxon>
        <taxon>Agaricomycotina</taxon>
        <taxon>Agaricomycetes</taxon>
        <taxon>Agaricomycetidae</taxon>
        <taxon>Agaricales</taxon>
        <taxon>Agaricineae</taxon>
        <taxon>Psathyrellaceae</taxon>
        <taxon>Coprinellus</taxon>
    </lineage>
</organism>
<reference evidence="2 3" key="1">
    <citation type="journal article" date="2019" name="Nat. Ecol. Evol.">
        <title>Megaphylogeny resolves global patterns of mushroom evolution.</title>
        <authorList>
            <person name="Varga T."/>
            <person name="Krizsan K."/>
            <person name="Foldi C."/>
            <person name="Dima B."/>
            <person name="Sanchez-Garcia M."/>
            <person name="Sanchez-Ramirez S."/>
            <person name="Szollosi G.J."/>
            <person name="Szarkandi J.G."/>
            <person name="Papp V."/>
            <person name="Albert L."/>
            <person name="Andreopoulos W."/>
            <person name="Angelini C."/>
            <person name="Antonin V."/>
            <person name="Barry K.W."/>
            <person name="Bougher N.L."/>
            <person name="Buchanan P."/>
            <person name="Buyck B."/>
            <person name="Bense V."/>
            <person name="Catcheside P."/>
            <person name="Chovatia M."/>
            <person name="Cooper J."/>
            <person name="Damon W."/>
            <person name="Desjardin D."/>
            <person name="Finy P."/>
            <person name="Geml J."/>
            <person name="Haridas S."/>
            <person name="Hughes K."/>
            <person name="Justo A."/>
            <person name="Karasinski D."/>
            <person name="Kautmanova I."/>
            <person name="Kiss B."/>
            <person name="Kocsube S."/>
            <person name="Kotiranta H."/>
            <person name="LaButti K.M."/>
            <person name="Lechner B.E."/>
            <person name="Liimatainen K."/>
            <person name="Lipzen A."/>
            <person name="Lukacs Z."/>
            <person name="Mihaltcheva S."/>
            <person name="Morgado L.N."/>
            <person name="Niskanen T."/>
            <person name="Noordeloos M.E."/>
            <person name="Ohm R.A."/>
            <person name="Ortiz-Santana B."/>
            <person name="Ovrebo C."/>
            <person name="Racz N."/>
            <person name="Riley R."/>
            <person name="Savchenko A."/>
            <person name="Shiryaev A."/>
            <person name="Soop K."/>
            <person name="Spirin V."/>
            <person name="Szebenyi C."/>
            <person name="Tomsovsky M."/>
            <person name="Tulloss R.E."/>
            <person name="Uehling J."/>
            <person name="Grigoriev I.V."/>
            <person name="Vagvolgyi C."/>
            <person name="Papp T."/>
            <person name="Martin F.M."/>
            <person name="Miettinen O."/>
            <person name="Hibbett D.S."/>
            <person name="Nagy L.G."/>
        </authorList>
    </citation>
    <scope>NUCLEOTIDE SEQUENCE [LARGE SCALE GENOMIC DNA]</scope>
    <source>
        <strain evidence="2 3">FP101781</strain>
    </source>
</reference>